<keyword evidence="2" id="KW-1185">Reference proteome</keyword>
<gene>
    <name evidence="1" type="ORF">BJ138DRAFT_976455</name>
</gene>
<organism evidence="1 2">
    <name type="scientific">Hygrophoropsis aurantiaca</name>
    <dbReference type="NCBI Taxonomy" id="72124"/>
    <lineage>
        <taxon>Eukaryota</taxon>
        <taxon>Fungi</taxon>
        <taxon>Dikarya</taxon>
        <taxon>Basidiomycota</taxon>
        <taxon>Agaricomycotina</taxon>
        <taxon>Agaricomycetes</taxon>
        <taxon>Agaricomycetidae</taxon>
        <taxon>Boletales</taxon>
        <taxon>Coniophorineae</taxon>
        <taxon>Hygrophoropsidaceae</taxon>
        <taxon>Hygrophoropsis</taxon>
    </lineage>
</organism>
<protein>
    <submittedName>
        <fullName evidence="1">Uncharacterized protein</fullName>
    </submittedName>
</protein>
<evidence type="ECO:0000313" key="2">
    <source>
        <dbReference type="Proteomes" id="UP000790377"/>
    </source>
</evidence>
<dbReference type="Proteomes" id="UP000790377">
    <property type="component" value="Unassembled WGS sequence"/>
</dbReference>
<evidence type="ECO:0000313" key="1">
    <source>
        <dbReference type="EMBL" id="KAH7903208.1"/>
    </source>
</evidence>
<sequence length="203" mass="22973">PATPSLSSDDQMRQMAAAFQNMSPNSQNKMSALFTLPSKAPTPKIVSQTFSPSPRGLLFTLDQEQPALTGLTDFAYGIHAKILDLADTRGHLPLTLFTTTSTQLIFLDPGTLKHVTFYPSDGGLKKHVLDVSQFPLERNMSITEHNKGWARWKRFMRENYEEAIILRWEAHHNFLCSVPGFEANFQVILTFDIEERTAYALER</sequence>
<name>A0ACB7ZS87_9AGAM</name>
<comment type="caution">
    <text evidence="1">The sequence shown here is derived from an EMBL/GenBank/DDBJ whole genome shotgun (WGS) entry which is preliminary data.</text>
</comment>
<feature type="non-terminal residue" evidence="1">
    <location>
        <position position="203"/>
    </location>
</feature>
<proteinExistence type="predicted"/>
<dbReference type="EMBL" id="MU269122">
    <property type="protein sequence ID" value="KAH7903208.1"/>
    <property type="molecule type" value="Genomic_DNA"/>
</dbReference>
<feature type="non-terminal residue" evidence="1">
    <location>
        <position position="1"/>
    </location>
</feature>
<reference evidence="1" key="1">
    <citation type="journal article" date="2021" name="New Phytol.">
        <title>Evolutionary innovations through gain and loss of genes in the ectomycorrhizal Boletales.</title>
        <authorList>
            <person name="Wu G."/>
            <person name="Miyauchi S."/>
            <person name="Morin E."/>
            <person name="Kuo A."/>
            <person name="Drula E."/>
            <person name="Varga T."/>
            <person name="Kohler A."/>
            <person name="Feng B."/>
            <person name="Cao Y."/>
            <person name="Lipzen A."/>
            <person name="Daum C."/>
            <person name="Hundley H."/>
            <person name="Pangilinan J."/>
            <person name="Johnson J."/>
            <person name="Barry K."/>
            <person name="LaButti K."/>
            <person name="Ng V."/>
            <person name="Ahrendt S."/>
            <person name="Min B."/>
            <person name="Choi I.G."/>
            <person name="Park H."/>
            <person name="Plett J.M."/>
            <person name="Magnuson J."/>
            <person name="Spatafora J.W."/>
            <person name="Nagy L.G."/>
            <person name="Henrissat B."/>
            <person name="Grigoriev I.V."/>
            <person name="Yang Z.L."/>
            <person name="Xu J."/>
            <person name="Martin F.M."/>
        </authorList>
    </citation>
    <scope>NUCLEOTIDE SEQUENCE</scope>
    <source>
        <strain evidence="1">ATCC 28755</strain>
    </source>
</reference>
<accession>A0ACB7ZS87</accession>